<keyword evidence="3" id="KW-1185">Reference proteome</keyword>
<proteinExistence type="predicted"/>
<evidence type="ECO:0000313" key="3">
    <source>
        <dbReference type="Proteomes" id="UP001054857"/>
    </source>
</evidence>
<comment type="caution">
    <text evidence="2">The sequence shown here is derived from an EMBL/GenBank/DDBJ whole genome shotgun (WGS) entry which is preliminary data.</text>
</comment>
<protein>
    <submittedName>
        <fullName evidence="2">Uncharacterized protein</fullName>
    </submittedName>
</protein>
<feature type="compositionally biased region" description="Gly residues" evidence="1">
    <location>
        <begin position="538"/>
        <end position="584"/>
    </location>
</feature>
<reference evidence="2 3" key="1">
    <citation type="journal article" date="2021" name="Sci. Rep.">
        <title>Genome sequencing of the multicellular alga Astrephomene provides insights into convergent evolution of germ-soma differentiation.</title>
        <authorList>
            <person name="Yamashita S."/>
            <person name="Yamamoto K."/>
            <person name="Matsuzaki R."/>
            <person name="Suzuki S."/>
            <person name="Yamaguchi H."/>
            <person name="Hirooka S."/>
            <person name="Minakuchi Y."/>
            <person name="Miyagishima S."/>
            <person name="Kawachi M."/>
            <person name="Toyoda A."/>
            <person name="Nozaki H."/>
        </authorList>
    </citation>
    <scope>NUCLEOTIDE SEQUENCE [LARGE SCALE GENOMIC DNA]</scope>
    <source>
        <strain evidence="2 3">NIES-4017</strain>
    </source>
</reference>
<organism evidence="2 3">
    <name type="scientific">Astrephomene gubernaculifera</name>
    <dbReference type="NCBI Taxonomy" id="47775"/>
    <lineage>
        <taxon>Eukaryota</taxon>
        <taxon>Viridiplantae</taxon>
        <taxon>Chlorophyta</taxon>
        <taxon>core chlorophytes</taxon>
        <taxon>Chlorophyceae</taxon>
        <taxon>CS clade</taxon>
        <taxon>Chlamydomonadales</taxon>
        <taxon>Astrephomenaceae</taxon>
        <taxon>Astrephomene</taxon>
    </lineage>
</organism>
<evidence type="ECO:0000313" key="2">
    <source>
        <dbReference type="EMBL" id="GFR52904.1"/>
    </source>
</evidence>
<dbReference type="AlphaFoldDB" id="A0AAD3E3E2"/>
<sequence>MEHSWKIRLELYPRHTDAYRDLFLKHPIGILLVEKSFPVDPLKFQPNRDRSNRTNVRHYYHDTFQTDSKGVESERVFCSTVEDVMDHMKSLIQLLKAPGDDILDAITKLGIIGDVSYDIGTNMVTWKLSYHCDVTQCPAAPNTQATPATGPQFPVRIGAGQEVLEEPGAGAGPGPSSAAAEGALPRLALEELLISLEVTMKEMMKETVKENNKMMETVKENNKTMKETVKENNKTMKEMVKENNKTMKLVVKEMKDLMRSCSRMEVTASSCSSSVCKRIEEEVGVRWNYITGVHAPCCSGYEPWPAQSKFNWIGNHEDSKENVTGAVHYLQSIAPKGVVVLPVQSIEWLIATVDLGSIDAVIKSSKTDYVFIPEAAWAKCKKDFGAKLVDGWKLSVERGTTTDALRSMIGSIIGLYEAKTERRLNDGLRRVRAQALLEYLAVNHMKDWPTNDVIVLFGDLNTHYVVHAGRKDAGKSKRSIHVASPALLPAVAEHAPAMAADSSSESVTLGFIRALLGTRRTEEAGSPGEGAANSRGGDASGTGEGASGTGEGASGTGEGASGHGRGASSSGGGASGSGDAGSSGGSNDAHGGAGAGSGGGEGSCSSGADSSDGGRGSFDGDEGLLEAARENAYAQAYMSLLRLPEVYEPLGLREPPTSFRPATKEEYLARFRPL</sequence>
<dbReference type="EMBL" id="BMAR01000075">
    <property type="protein sequence ID" value="GFR52904.1"/>
    <property type="molecule type" value="Genomic_DNA"/>
</dbReference>
<evidence type="ECO:0000256" key="1">
    <source>
        <dbReference type="SAM" id="MobiDB-lite"/>
    </source>
</evidence>
<accession>A0AAD3E3E2</accession>
<dbReference type="Proteomes" id="UP001054857">
    <property type="component" value="Unassembled WGS sequence"/>
</dbReference>
<name>A0AAD3E3E2_9CHLO</name>
<feature type="compositionally biased region" description="Gly residues" evidence="1">
    <location>
        <begin position="591"/>
        <end position="602"/>
    </location>
</feature>
<feature type="region of interest" description="Disordered" evidence="1">
    <location>
        <begin position="520"/>
        <end position="623"/>
    </location>
</feature>
<gene>
    <name evidence="2" type="ORF">Agub_g15549</name>
</gene>